<keyword evidence="5" id="KW-0998">Cell outer membrane</keyword>
<proteinExistence type="predicted"/>
<dbReference type="PANTHER" id="PTHR12815">
    <property type="entry name" value="SORTING AND ASSEMBLY MACHINERY SAMM50 PROTEIN FAMILY MEMBER"/>
    <property type="match status" value="1"/>
</dbReference>
<evidence type="ECO:0000256" key="3">
    <source>
        <dbReference type="ARBA" id="ARBA00022729"/>
    </source>
</evidence>
<feature type="domain" description="Bacterial surface antigen (D15)" evidence="6">
    <location>
        <begin position="356"/>
        <end position="760"/>
    </location>
</feature>
<dbReference type="Pfam" id="PF01103">
    <property type="entry name" value="Omp85"/>
    <property type="match status" value="1"/>
</dbReference>
<sequence length="764" mass="87065">MKISGFITSVTLRTAVLAGAIAMYSCSTTRFVPDGQALLVKNSLRISDRNFDPEPLEPIIKQQPNTRLLFIPLSLYVYNWGGFFKKIGEAPVIYSESEAQRTRRQMQLYLQNSGYFHAVVQHIAKPLNKRKSKVEALYDITLNEAFTIHQFILANRNEIIDSVMSHHIGYPKIKAGNRLDFNLLDDERERIAASLRQHGFFGFTKDFINFEIDTISAPKNQAIVQMNILPRPVRGRDSVLYVEHHPFTIDQVQVHLIPRRAEYRTEPFHIHHKGYDLYFYQENQFHPRVFTDVIELTPGTYYSETAVRETFRHISSLRLFTGTDISFRQSDPLSDRLLAEIRLSPESRQGLTATAEGSISSGQRGVSGSLSWLNRNTFGKGEIFSLSITGLLEVQLSQGQTGGFNTLELGAEAALNFPRFLLPFNTEGLVPKRMEPRSKLSTAIIRQQRFQFDRVVYRAGLNYLWRESTHKNHQIDLLELNYIRLFKIDPAFEQSAILLFGFRDNFIASTRYTFTYNTQKPTYQPQATFFRGVAELAGTGILPLIDAVFNLPKDDNDVSKLFGVAYAQYVKLEVDFRKYLYFNSNNSLALRLFAGYTRPYGNSFDTLYAFQAPFEKRYFIGGANDLRAFRAFSIGPGTSPAALPINTAPIKLLTSVEYRFTVYKAFKSALFLDAGNIFYENLPVRGTDKMVKDFVPEQVLTPENLVQSIALGTGVGLRYDLSFFIIRVDVGIPIYNPAFAPGDRWISPAMVKYWTFQPGLGFPF</sequence>
<evidence type="ECO:0000256" key="2">
    <source>
        <dbReference type="ARBA" id="ARBA00022692"/>
    </source>
</evidence>
<evidence type="ECO:0000256" key="5">
    <source>
        <dbReference type="ARBA" id="ARBA00023237"/>
    </source>
</evidence>
<comment type="caution">
    <text evidence="7">The sequence shown here is derived from an EMBL/GenBank/DDBJ whole genome shotgun (WGS) entry which is preliminary data.</text>
</comment>
<gene>
    <name evidence="7" type="ORF">DES35_10816</name>
</gene>
<keyword evidence="3" id="KW-0732">Signal</keyword>
<dbReference type="GO" id="GO:0019867">
    <property type="term" value="C:outer membrane"/>
    <property type="evidence" value="ECO:0007669"/>
    <property type="project" value="InterPro"/>
</dbReference>
<evidence type="ECO:0000313" key="7">
    <source>
        <dbReference type="EMBL" id="RCX01111.1"/>
    </source>
</evidence>
<comment type="subcellular location">
    <subcellularLocation>
        <location evidence="1">Membrane</location>
    </subcellularLocation>
</comment>
<organism evidence="7 8">
    <name type="scientific">Schleiferia thermophila</name>
    <dbReference type="NCBI Taxonomy" id="884107"/>
    <lineage>
        <taxon>Bacteria</taxon>
        <taxon>Pseudomonadati</taxon>
        <taxon>Bacteroidota</taxon>
        <taxon>Flavobacteriia</taxon>
        <taxon>Flavobacteriales</taxon>
        <taxon>Schleiferiaceae</taxon>
        <taxon>Schleiferia</taxon>
    </lineage>
</organism>
<dbReference type="AlphaFoldDB" id="A0A368ZVX4"/>
<name>A0A368ZVX4_9FLAO</name>
<evidence type="ECO:0000256" key="1">
    <source>
        <dbReference type="ARBA" id="ARBA00004370"/>
    </source>
</evidence>
<keyword evidence="8" id="KW-1185">Reference proteome</keyword>
<keyword evidence="2" id="KW-0812">Transmembrane</keyword>
<protein>
    <submittedName>
        <fullName evidence="7">Outer membrane protein assembly factor BamA</fullName>
    </submittedName>
</protein>
<dbReference type="InterPro" id="IPR039910">
    <property type="entry name" value="D15-like"/>
</dbReference>
<keyword evidence="4" id="KW-0472">Membrane</keyword>
<dbReference type="PANTHER" id="PTHR12815:SF47">
    <property type="entry name" value="TRANSLOCATION AND ASSEMBLY MODULE SUBUNIT TAMA"/>
    <property type="match status" value="1"/>
</dbReference>
<evidence type="ECO:0000259" key="6">
    <source>
        <dbReference type="Pfam" id="PF01103"/>
    </source>
</evidence>
<accession>A0A368ZVX4</accession>
<dbReference type="InterPro" id="IPR000184">
    <property type="entry name" value="Bac_surfAg_D15"/>
</dbReference>
<dbReference type="PROSITE" id="PS51257">
    <property type="entry name" value="PROKAR_LIPOPROTEIN"/>
    <property type="match status" value="1"/>
</dbReference>
<evidence type="ECO:0000256" key="4">
    <source>
        <dbReference type="ARBA" id="ARBA00023136"/>
    </source>
</evidence>
<dbReference type="EMBL" id="QPJS01000008">
    <property type="protein sequence ID" value="RCX01111.1"/>
    <property type="molecule type" value="Genomic_DNA"/>
</dbReference>
<reference evidence="7 8" key="1">
    <citation type="submission" date="2018-07" db="EMBL/GenBank/DDBJ databases">
        <title>Genomic Encyclopedia of Type Strains, Phase IV (KMG-IV): sequencing the most valuable type-strain genomes for metagenomic binning, comparative biology and taxonomic classification.</title>
        <authorList>
            <person name="Goeker M."/>
        </authorList>
    </citation>
    <scope>NUCLEOTIDE SEQUENCE [LARGE SCALE GENOMIC DNA]</scope>
    <source>
        <strain evidence="7 8">DSM 21410</strain>
    </source>
</reference>
<dbReference type="RefSeq" id="WP_114366569.1">
    <property type="nucleotide sequence ID" value="NZ_BHZF01000002.1"/>
</dbReference>
<dbReference type="Proteomes" id="UP000253517">
    <property type="component" value="Unassembled WGS sequence"/>
</dbReference>
<dbReference type="Gene3D" id="2.40.160.50">
    <property type="entry name" value="membrane protein fhac: a member of the omp85/tpsb transporter family"/>
    <property type="match status" value="1"/>
</dbReference>
<evidence type="ECO:0000313" key="8">
    <source>
        <dbReference type="Proteomes" id="UP000253517"/>
    </source>
</evidence>